<protein>
    <submittedName>
        <fullName evidence="2">Uncharacterized protein</fullName>
    </submittedName>
</protein>
<dbReference type="EMBL" id="JH717840">
    <property type="protein sequence ID" value="EWY97326.1"/>
    <property type="molecule type" value="Genomic_DNA"/>
</dbReference>
<sequence length="200" mass="21729">MVQPRGNRKRKRDRSSVSKPGQQLLQDQITSENVKDSVADMSFKVNKSAYDSQTTIGMVAGVESWKSGPPDLDLWFPASLTEIPSPKPTIQRSSITFNGLLADAVNPTFAFQALNSDLGCSLNTNKETLLQKTAAQAFSTAQDVGSWETTPKPFNFGSAAMPQCFLSGASFSLCPLCINGTYNSVNLGAWTDLSEFPPFY</sequence>
<evidence type="ECO:0000313" key="2">
    <source>
        <dbReference type="EMBL" id="EWY97326.1"/>
    </source>
</evidence>
<evidence type="ECO:0000256" key="1">
    <source>
        <dbReference type="SAM" id="MobiDB-lite"/>
    </source>
</evidence>
<feature type="region of interest" description="Disordered" evidence="1">
    <location>
        <begin position="1"/>
        <end position="28"/>
    </location>
</feature>
<gene>
    <name evidence="2" type="ORF">FOYG_02184</name>
</gene>
<organism evidence="2 3">
    <name type="scientific">Fusarium oxysporum NRRL 32931</name>
    <dbReference type="NCBI Taxonomy" id="660029"/>
    <lineage>
        <taxon>Eukaryota</taxon>
        <taxon>Fungi</taxon>
        <taxon>Dikarya</taxon>
        <taxon>Ascomycota</taxon>
        <taxon>Pezizomycotina</taxon>
        <taxon>Sordariomycetes</taxon>
        <taxon>Hypocreomycetidae</taxon>
        <taxon>Hypocreales</taxon>
        <taxon>Nectriaceae</taxon>
        <taxon>Fusarium</taxon>
        <taxon>Fusarium oxysporum species complex</taxon>
    </lineage>
</organism>
<reference evidence="2 3" key="1">
    <citation type="submission" date="2011-06" db="EMBL/GenBank/DDBJ databases">
        <title>The Genome Sequence of Fusarium oxysporum FOSC 3-a.</title>
        <authorList>
            <consortium name="The Broad Institute Genome Sequencing Platform"/>
            <person name="Ma L.-J."/>
            <person name="Gale L.R."/>
            <person name="Schwartz D.C."/>
            <person name="Zhou S."/>
            <person name="Corby-Kistler H."/>
            <person name="Young S.K."/>
            <person name="Zeng Q."/>
            <person name="Gargeya S."/>
            <person name="Fitzgerald M."/>
            <person name="Haas B."/>
            <person name="Abouelleil A."/>
            <person name="Alvarado L."/>
            <person name="Arachchi H.M."/>
            <person name="Berlin A."/>
            <person name="Brown A."/>
            <person name="Chapman S.B."/>
            <person name="Chen Z."/>
            <person name="Dunbar C."/>
            <person name="Freedman E."/>
            <person name="Gearin G."/>
            <person name="Gellesch M."/>
            <person name="Goldberg J."/>
            <person name="Griggs A."/>
            <person name="Gujja S."/>
            <person name="Heiman D."/>
            <person name="Howarth C."/>
            <person name="Larson L."/>
            <person name="Lui A."/>
            <person name="MacDonald P.J.P."/>
            <person name="Mehta T."/>
            <person name="Montmayeur A."/>
            <person name="Murphy C."/>
            <person name="Neiman D."/>
            <person name="Pearson M."/>
            <person name="Priest M."/>
            <person name="Roberts A."/>
            <person name="Saif S."/>
            <person name="Shea T."/>
            <person name="Shenoy N."/>
            <person name="Sisk P."/>
            <person name="Stolte C."/>
            <person name="Sykes S."/>
            <person name="Wortman J."/>
            <person name="Nusbaum C."/>
            <person name="Birren B."/>
        </authorList>
    </citation>
    <scope>NUCLEOTIDE SEQUENCE [LARGE SCALE GENOMIC DNA]</scope>
    <source>
        <strain evidence="3">FOSC 3-a</strain>
    </source>
</reference>
<evidence type="ECO:0000313" key="3">
    <source>
        <dbReference type="Proteomes" id="UP000030753"/>
    </source>
</evidence>
<dbReference type="HOGENOM" id="CLU_1366292_0_0_1"/>
<dbReference type="Proteomes" id="UP000030753">
    <property type="component" value="Unassembled WGS sequence"/>
</dbReference>
<accession>W9IXR3</accession>
<dbReference type="AlphaFoldDB" id="W9IXR3"/>
<proteinExistence type="predicted"/>
<feature type="compositionally biased region" description="Basic residues" evidence="1">
    <location>
        <begin position="1"/>
        <end position="13"/>
    </location>
</feature>
<name>W9IXR3_FUSOX</name>